<evidence type="ECO:0000256" key="1">
    <source>
        <dbReference type="ARBA" id="ARBA00022676"/>
    </source>
</evidence>
<keyword evidence="1 3" id="KW-0328">Glycosyltransferase</keyword>
<dbReference type="AlphaFoldDB" id="A0A3L8ABK2"/>
<organism evidence="3 4">
    <name type="scientific">Bacteroides acidifaciens</name>
    <dbReference type="NCBI Taxonomy" id="85831"/>
    <lineage>
        <taxon>Bacteria</taxon>
        <taxon>Pseudomonadati</taxon>
        <taxon>Bacteroidota</taxon>
        <taxon>Bacteroidia</taxon>
        <taxon>Bacteroidales</taxon>
        <taxon>Bacteroidaceae</taxon>
        <taxon>Bacteroides</taxon>
    </lineage>
</organism>
<gene>
    <name evidence="3" type="ORF">D7Y07_04715</name>
</gene>
<dbReference type="GO" id="GO:0005975">
    <property type="term" value="P:carbohydrate metabolic process"/>
    <property type="evidence" value="ECO:0007669"/>
    <property type="project" value="InterPro"/>
</dbReference>
<protein>
    <submittedName>
        <fullName evidence="3">Alpha-1,2-fucosyltransferase</fullName>
    </submittedName>
</protein>
<dbReference type="RefSeq" id="WP_121766316.1">
    <property type="nucleotide sequence ID" value="NZ_CAMRUR010000004.1"/>
</dbReference>
<comment type="caution">
    <text evidence="3">The sequence shown here is derived from an EMBL/GenBank/DDBJ whole genome shotgun (WGS) entry which is preliminary data.</text>
</comment>
<accession>A0A3L8ABK2</accession>
<keyword evidence="2 3" id="KW-0808">Transferase</keyword>
<sequence>MSRSTIQTTLLGRLGNQLFIYSATRAMALESGCKLVFTGDALERFHAKNRLGCFHLPDDVSFREDKSFNYCQKIGYFLYLCLCRHKNICQIADIESKYQKLFHRFGLILNQEGYLKPLPLSKGSWYALGYFQSDKYFAKHEELIRKELTFRTELFSLDVVSLGLEIHSNPKSVCLHIRRGDYLNDPTFCVCDNIYYFRALDQMQKLVPDATYYVFSDNIDDVRNLFLKYDNFTFHYIDSKYTDQESLYLGSCCRNFIMTNSTFSWWMQYLSDNKNKVVFAPSRWYNTNNPCDIYQDNWRLVDTRI</sequence>
<evidence type="ECO:0000313" key="4">
    <source>
        <dbReference type="Proteomes" id="UP000267159"/>
    </source>
</evidence>
<dbReference type="PANTHER" id="PTHR11927:SF9">
    <property type="entry name" value="L-FUCOSYLTRANSFERASE"/>
    <property type="match status" value="1"/>
</dbReference>
<dbReference type="GO" id="GO:0008107">
    <property type="term" value="F:galactoside 2-alpha-L-fucosyltransferase activity"/>
    <property type="evidence" value="ECO:0007669"/>
    <property type="project" value="InterPro"/>
</dbReference>
<dbReference type="CDD" id="cd11301">
    <property type="entry name" value="Fut1_Fut2_like"/>
    <property type="match status" value="1"/>
</dbReference>
<dbReference type="PANTHER" id="PTHR11927">
    <property type="entry name" value="GALACTOSIDE 2-L-FUCOSYLTRANSFERASE"/>
    <property type="match status" value="1"/>
</dbReference>
<dbReference type="Proteomes" id="UP000267159">
    <property type="component" value="Unassembled WGS sequence"/>
</dbReference>
<proteinExistence type="predicted"/>
<dbReference type="Pfam" id="PF01531">
    <property type="entry name" value="Glyco_transf_11"/>
    <property type="match status" value="1"/>
</dbReference>
<evidence type="ECO:0000256" key="2">
    <source>
        <dbReference type="ARBA" id="ARBA00022679"/>
    </source>
</evidence>
<dbReference type="InterPro" id="IPR002516">
    <property type="entry name" value="Glyco_trans_11"/>
</dbReference>
<name>A0A3L8ABK2_9BACE</name>
<dbReference type="EMBL" id="RAZM01000009">
    <property type="protein sequence ID" value="RLT81111.1"/>
    <property type="molecule type" value="Genomic_DNA"/>
</dbReference>
<reference evidence="3 4" key="1">
    <citation type="submission" date="2018-09" db="EMBL/GenBank/DDBJ databases">
        <title>Murine metabolic-syndrome-specific gut microbial biobank.</title>
        <authorList>
            <person name="Liu C."/>
        </authorList>
    </citation>
    <scope>NUCLEOTIDE SEQUENCE [LARGE SCALE GENOMIC DNA]</scope>
    <source>
        <strain evidence="3 4">0.1X-D8-26</strain>
    </source>
</reference>
<evidence type="ECO:0000313" key="3">
    <source>
        <dbReference type="EMBL" id="RLT81111.1"/>
    </source>
</evidence>
<dbReference type="GO" id="GO:0016020">
    <property type="term" value="C:membrane"/>
    <property type="evidence" value="ECO:0007669"/>
    <property type="project" value="InterPro"/>
</dbReference>